<dbReference type="GO" id="GO:0019885">
    <property type="term" value="P:antigen processing and presentation of endogenous peptide antigen via MHC class I"/>
    <property type="evidence" value="ECO:0007669"/>
    <property type="project" value="InterPro"/>
</dbReference>
<name>A0A7K4KQM2_9AVES</name>
<evidence type="ECO:0000256" key="6">
    <source>
        <dbReference type="ARBA" id="ARBA00022840"/>
    </source>
</evidence>
<evidence type="ECO:0000256" key="4">
    <source>
        <dbReference type="ARBA" id="ARBA00022692"/>
    </source>
</evidence>
<keyword evidence="5" id="KW-0547">Nucleotide-binding</keyword>
<feature type="transmembrane region" description="Helical" evidence="11">
    <location>
        <begin position="133"/>
        <end position="155"/>
    </location>
</feature>
<evidence type="ECO:0000259" key="13">
    <source>
        <dbReference type="PROSITE" id="PS50929"/>
    </source>
</evidence>
<dbReference type="GO" id="GO:0005524">
    <property type="term" value="F:ATP binding"/>
    <property type="evidence" value="ECO:0007669"/>
    <property type="project" value="UniProtKB-KW"/>
</dbReference>
<feature type="transmembrane region" description="Helical" evidence="11">
    <location>
        <begin position="45"/>
        <end position="63"/>
    </location>
</feature>
<evidence type="ECO:0000256" key="8">
    <source>
        <dbReference type="ARBA" id="ARBA00022967"/>
    </source>
</evidence>
<evidence type="ECO:0000256" key="2">
    <source>
        <dbReference type="ARBA" id="ARBA00006493"/>
    </source>
</evidence>
<dbReference type="PROSITE" id="PS50893">
    <property type="entry name" value="ABC_TRANSPORTER_2"/>
    <property type="match status" value="1"/>
</dbReference>
<dbReference type="Gene3D" id="1.20.1560.10">
    <property type="entry name" value="ABC transporter type 1, transmembrane domain"/>
    <property type="match status" value="1"/>
</dbReference>
<evidence type="ECO:0000256" key="9">
    <source>
        <dbReference type="ARBA" id="ARBA00022989"/>
    </source>
</evidence>
<evidence type="ECO:0000256" key="10">
    <source>
        <dbReference type="ARBA" id="ARBA00023136"/>
    </source>
</evidence>
<evidence type="ECO:0000256" key="1">
    <source>
        <dbReference type="ARBA" id="ARBA00004127"/>
    </source>
</evidence>
<sequence>LVADAVALAALAPLAPALAAWLEAALRFLALVMAGWLLVPGDTRATVVTAAVLSLSPAAFLALRAALALPGAAPVLLATSSPAWPLLAHGVAALALLTWRALQHEAPAHGDHDGSPKARATLRRLLDLMRPEWPRLCGAFAFLALAVVSETMVPYCTGRVIDLLSDGFSAEGFKSAIILMGLASVGRALFTGCRGGFFIWVRARLNARVCDRLFCHLLRQEVAFFQQVKAGDLASRLATDVPLMNDVVPYNSNVFLRSLLEALALLAFMGRLSWRLTLLALFEVPLTMAIRKIYEARHQALLKAILEATARAGTVVHEAVAAIETVQGYGAEDDEVERYAQALDETRRLKERRDLERHLFELCRRALQVTVQALMLYCAHQHIAEGVLTAGSLISFILYQGKLSIAVQGLVFAYGNALSHVGAARKVFEYLDREPAVAMDGTLAPATLRGHVAFQNVTFAYPTRPEEPVLQDVSFELRPGEVTALAGLNGSGKSTCVALLERFYEPQAGAVLLDGVPLRDYEHQYLHRQVALVAQEPVLFSGSIRDNIAYGLEGCSEAQVEAAARAAGAWGFIRALERGLDTDVGEKGGQLSAGQKQQVAIARALLRRPTVLILDEATSALDGDGELALQRAVLDGGARTVLLIAHRRRALESADRVVVLQGGTVAETGTPAELLARGGHYARLVQG</sequence>
<comment type="similarity">
    <text evidence="2">Belongs to the ABC transporter superfamily. ABCB family. MHC peptide exporter (TC 3.A.1.209) subfamily.</text>
</comment>
<dbReference type="AlphaFoldDB" id="A0A7K4KQM2"/>
<dbReference type="InterPro" id="IPR011527">
    <property type="entry name" value="ABC1_TM_dom"/>
</dbReference>
<evidence type="ECO:0000313" key="15">
    <source>
        <dbReference type="Proteomes" id="UP000545332"/>
    </source>
</evidence>
<dbReference type="GO" id="GO:0015440">
    <property type="term" value="F:ABC-type peptide transporter activity"/>
    <property type="evidence" value="ECO:0007669"/>
    <property type="project" value="InterPro"/>
</dbReference>
<keyword evidence="4 11" id="KW-0812">Transmembrane</keyword>
<dbReference type="InterPro" id="IPR036640">
    <property type="entry name" value="ABC1_TM_sf"/>
</dbReference>
<feature type="transmembrane region" description="Helical" evidence="11">
    <location>
        <begin position="262"/>
        <end position="282"/>
    </location>
</feature>
<dbReference type="InterPro" id="IPR039421">
    <property type="entry name" value="Type_1_exporter"/>
</dbReference>
<dbReference type="Gene3D" id="3.40.50.300">
    <property type="entry name" value="P-loop containing nucleotide triphosphate hydrolases"/>
    <property type="match status" value="1"/>
</dbReference>
<feature type="transmembrane region" description="Helical" evidence="11">
    <location>
        <begin position="83"/>
        <end position="102"/>
    </location>
</feature>
<evidence type="ECO:0000313" key="14">
    <source>
        <dbReference type="EMBL" id="NWI18116.1"/>
    </source>
</evidence>
<dbReference type="Pfam" id="PF00005">
    <property type="entry name" value="ABC_tran"/>
    <property type="match status" value="1"/>
</dbReference>
<dbReference type="GO" id="GO:0042287">
    <property type="term" value="F:MHC protein binding"/>
    <property type="evidence" value="ECO:0007669"/>
    <property type="project" value="InterPro"/>
</dbReference>
<protein>
    <submittedName>
        <fullName evidence="14">TAP2 protein</fullName>
    </submittedName>
</protein>
<evidence type="ECO:0000259" key="12">
    <source>
        <dbReference type="PROSITE" id="PS50893"/>
    </source>
</evidence>
<dbReference type="InterPro" id="IPR003593">
    <property type="entry name" value="AAA+_ATPase"/>
</dbReference>
<keyword evidence="6" id="KW-0067">ATP-binding</keyword>
<feature type="transmembrane region" description="Helical" evidence="11">
    <location>
        <begin position="175"/>
        <end position="201"/>
    </location>
</feature>
<dbReference type="InterPro" id="IPR005293">
    <property type="entry name" value="Tap2/ABCB3"/>
</dbReference>
<dbReference type="SUPFAM" id="SSF52540">
    <property type="entry name" value="P-loop containing nucleoside triphosphate hydrolases"/>
    <property type="match status" value="1"/>
</dbReference>
<feature type="domain" description="ABC transmembrane type-1" evidence="13">
    <location>
        <begin position="138"/>
        <end position="419"/>
    </location>
</feature>
<keyword evidence="8" id="KW-1278">Translocase</keyword>
<feature type="non-terminal residue" evidence="14">
    <location>
        <position position="1"/>
    </location>
</feature>
<dbReference type="GO" id="GO:0016887">
    <property type="term" value="F:ATP hydrolysis activity"/>
    <property type="evidence" value="ECO:0007669"/>
    <property type="project" value="InterPro"/>
</dbReference>
<proteinExistence type="inferred from homology"/>
<dbReference type="SMART" id="SM00382">
    <property type="entry name" value="AAA"/>
    <property type="match status" value="1"/>
</dbReference>
<dbReference type="FunFam" id="3.40.50.300:FF:000140">
    <property type="entry name" value="Lipid A export ATP-binding/permease protein MsbA"/>
    <property type="match status" value="1"/>
</dbReference>
<dbReference type="EMBL" id="VWPX01015050">
    <property type="protein sequence ID" value="NWI18116.1"/>
    <property type="molecule type" value="Genomic_DNA"/>
</dbReference>
<dbReference type="InterPro" id="IPR003439">
    <property type="entry name" value="ABC_transporter-like_ATP-bd"/>
</dbReference>
<reference evidence="14 15" key="1">
    <citation type="submission" date="2019-09" db="EMBL/GenBank/DDBJ databases">
        <title>Bird 10,000 Genomes (B10K) Project - Family phase.</title>
        <authorList>
            <person name="Zhang G."/>
        </authorList>
    </citation>
    <scope>NUCLEOTIDE SEQUENCE [LARGE SCALE GENOMIC DNA]</scope>
    <source>
        <strain evidence="14">B10K-MSB-42743</strain>
        <tissue evidence="14">Heart</tissue>
    </source>
</reference>
<evidence type="ECO:0000256" key="5">
    <source>
        <dbReference type="ARBA" id="ARBA00022741"/>
    </source>
</evidence>
<feature type="transmembrane region" description="Helical" evidence="11">
    <location>
        <begin position="18"/>
        <end position="38"/>
    </location>
</feature>
<dbReference type="PANTHER" id="PTHR43394:SF14">
    <property type="entry name" value="TRANSPORTER 2, ATP BINDING CASSETTE SUBFAMILY B"/>
    <property type="match status" value="1"/>
</dbReference>
<feature type="domain" description="ABC transporter" evidence="12">
    <location>
        <begin position="452"/>
        <end position="687"/>
    </location>
</feature>
<keyword evidence="3" id="KW-0813">Transport</keyword>
<evidence type="ECO:0000256" key="11">
    <source>
        <dbReference type="SAM" id="Phobius"/>
    </source>
</evidence>
<keyword evidence="15" id="KW-1185">Reference proteome</keyword>
<dbReference type="PRINTS" id="PR01897">
    <property type="entry name" value="TAP2PROTEIN"/>
</dbReference>
<dbReference type="PROSITE" id="PS50929">
    <property type="entry name" value="ABC_TM1F"/>
    <property type="match status" value="1"/>
</dbReference>
<comment type="subcellular location">
    <subcellularLocation>
        <location evidence="1">Endomembrane system</location>
        <topology evidence="1">Multi-pass membrane protein</topology>
    </subcellularLocation>
</comment>
<keyword evidence="7" id="KW-0653">Protein transport</keyword>
<evidence type="ECO:0000256" key="7">
    <source>
        <dbReference type="ARBA" id="ARBA00022856"/>
    </source>
</evidence>
<evidence type="ECO:0000256" key="3">
    <source>
        <dbReference type="ARBA" id="ARBA00022448"/>
    </source>
</evidence>
<feature type="non-terminal residue" evidence="14">
    <location>
        <position position="687"/>
    </location>
</feature>
<comment type="caution">
    <text evidence="14">The sequence shown here is derived from an EMBL/GenBank/DDBJ whole genome shotgun (WGS) entry which is preliminary data.</text>
</comment>
<dbReference type="PANTHER" id="PTHR43394">
    <property type="entry name" value="ATP-DEPENDENT PERMEASE MDL1, MITOCHONDRIAL"/>
    <property type="match status" value="1"/>
</dbReference>
<dbReference type="GO" id="GO:0015421">
    <property type="term" value="F:ABC-type oligopeptide transporter activity"/>
    <property type="evidence" value="ECO:0007669"/>
    <property type="project" value="TreeGrafter"/>
</dbReference>
<gene>
    <name evidence="14" type="primary">Tap2</name>
    <name evidence="14" type="ORF">CRYSOU_R11613</name>
</gene>
<accession>A0A7K4KQM2</accession>
<dbReference type="Pfam" id="PF00664">
    <property type="entry name" value="ABC_membrane"/>
    <property type="match status" value="1"/>
</dbReference>
<dbReference type="OrthoDB" id="6500128at2759"/>
<dbReference type="GO" id="GO:0042825">
    <property type="term" value="C:TAP complex"/>
    <property type="evidence" value="ECO:0007669"/>
    <property type="project" value="InterPro"/>
</dbReference>
<dbReference type="SUPFAM" id="SSF90123">
    <property type="entry name" value="ABC transporter transmembrane region"/>
    <property type="match status" value="1"/>
</dbReference>
<dbReference type="Proteomes" id="UP000545332">
    <property type="component" value="Unassembled WGS sequence"/>
</dbReference>
<keyword evidence="7" id="KW-0571">Peptide transport</keyword>
<keyword evidence="9 11" id="KW-1133">Transmembrane helix</keyword>
<organism evidence="14 15">
    <name type="scientific">Crypturellus soui</name>
    <dbReference type="NCBI Taxonomy" id="458187"/>
    <lineage>
        <taxon>Eukaryota</taxon>
        <taxon>Metazoa</taxon>
        <taxon>Chordata</taxon>
        <taxon>Craniata</taxon>
        <taxon>Vertebrata</taxon>
        <taxon>Euteleostomi</taxon>
        <taxon>Archelosauria</taxon>
        <taxon>Archosauria</taxon>
        <taxon>Dinosauria</taxon>
        <taxon>Saurischia</taxon>
        <taxon>Theropoda</taxon>
        <taxon>Coelurosauria</taxon>
        <taxon>Aves</taxon>
        <taxon>Palaeognathae</taxon>
        <taxon>Tinamiformes</taxon>
        <taxon>Tinamidae</taxon>
        <taxon>Crypturellus</taxon>
    </lineage>
</organism>
<dbReference type="InterPro" id="IPR027417">
    <property type="entry name" value="P-loop_NTPase"/>
</dbReference>
<keyword evidence="10 11" id="KW-0472">Membrane</keyword>